<comment type="caution">
    <text evidence="14">The sequence shown here is derived from an EMBL/GenBank/DDBJ whole genome shotgun (WGS) entry which is preliminary data.</text>
</comment>
<dbReference type="Gene3D" id="3.30.565.10">
    <property type="entry name" value="Histidine kinase-like ATPase, C-terminal domain"/>
    <property type="match status" value="1"/>
</dbReference>
<feature type="transmembrane region" description="Helical" evidence="12">
    <location>
        <begin position="6"/>
        <end position="23"/>
    </location>
</feature>
<evidence type="ECO:0000256" key="4">
    <source>
        <dbReference type="ARBA" id="ARBA00022475"/>
    </source>
</evidence>
<evidence type="ECO:0000256" key="3">
    <source>
        <dbReference type="ARBA" id="ARBA00012438"/>
    </source>
</evidence>
<comment type="catalytic activity">
    <reaction evidence="1">
        <text>ATP + protein L-histidine = ADP + protein N-phospho-L-histidine.</text>
        <dbReference type="EC" id="2.7.13.3"/>
    </reaction>
</comment>
<evidence type="ECO:0000313" key="14">
    <source>
        <dbReference type="EMBL" id="OGG54389.1"/>
    </source>
</evidence>
<dbReference type="CDD" id="cd00075">
    <property type="entry name" value="HATPase"/>
    <property type="match status" value="1"/>
</dbReference>
<organism evidence="14 15">
    <name type="scientific">Candidatus Kaiserbacteria bacterium RIFCSPHIGHO2_02_FULL_49_11</name>
    <dbReference type="NCBI Taxonomy" id="1798489"/>
    <lineage>
        <taxon>Bacteria</taxon>
        <taxon>Candidatus Kaiseribacteriota</taxon>
    </lineage>
</organism>
<evidence type="ECO:0000313" key="15">
    <source>
        <dbReference type="Proteomes" id="UP000177659"/>
    </source>
</evidence>
<dbReference type="Pfam" id="PF16927">
    <property type="entry name" value="HisKA_7TM"/>
    <property type="match status" value="1"/>
</dbReference>
<keyword evidence="11 12" id="KW-0472">Membrane</keyword>
<evidence type="ECO:0000256" key="12">
    <source>
        <dbReference type="SAM" id="Phobius"/>
    </source>
</evidence>
<dbReference type="InterPro" id="IPR004358">
    <property type="entry name" value="Sig_transdc_His_kin-like_C"/>
</dbReference>
<comment type="subcellular location">
    <subcellularLocation>
        <location evidence="2">Cell membrane</location>
    </subcellularLocation>
</comment>
<keyword evidence="10" id="KW-0902">Two-component regulatory system</keyword>
<dbReference type="SMART" id="SM00388">
    <property type="entry name" value="HisKA"/>
    <property type="match status" value="1"/>
</dbReference>
<dbReference type="Pfam" id="PF00512">
    <property type="entry name" value="HisKA"/>
    <property type="match status" value="1"/>
</dbReference>
<protein>
    <recommendedName>
        <fullName evidence="3">histidine kinase</fullName>
        <ecNumber evidence="3">2.7.13.3</ecNumber>
    </recommendedName>
</protein>
<dbReference type="Pfam" id="PF02518">
    <property type="entry name" value="HATPase_c"/>
    <property type="match status" value="1"/>
</dbReference>
<dbReference type="SMART" id="SM00387">
    <property type="entry name" value="HATPase_c"/>
    <property type="match status" value="1"/>
</dbReference>
<feature type="transmembrane region" description="Helical" evidence="12">
    <location>
        <begin position="134"/>
        <end position="153"/>
    </location>
</feature>
<dbReference type="EC" id="2.7.13.3" evidence="3"/>
<evidence type="ECO:0000256" key="6">
    <source>
        <dbReference type="ARBA" id="ARBA00022679"/>
    </source>
</evidence>
<dbReference type="EMBL" id="MFLC01000039">
    <property type="protein sequence ID" value="OGG54389.1"/>
    <property type="molecule type" value="Genomic_DNA"/>
</dbReference>
<reference evidence="14 15" key="1">
    <citation type="journal article" date="2016" name="Nat. Commun.">
        <title>Thousands of microbial genomes shed light on interconnected biogeochemical processes in an aquifer system.</title>
        <authorList>
            <person name="Anantharaman K."/>
            <person name="Brown C.T."/>
            <person name="Hug L.A."/>
            <person name="Sharon I."/>
            <person name="Castelle C.J."/>
            <person name="Probst A.J."/>
            <person name="Thomas B.C."/>
            <person name="Singh A."/>
            <person name="Wilkins M.J."/>
            <person name="Karaoz U."/>
            <person name="Brodie E.L."/>
            <person name="Williams K.H."/>
            <person name="Hubbard S.S."/>
            <person name="Banfield J.F."/>
        </authorList>
    </citation>
    <scope>NUCLEOTIDE SEQUENCE [LARGE SCALE GENOMIC DNA]</scope>
</reference>
<evidence type="ECO:0000256" key="10">
    <source>
        <dbReference type="ARBA" id="ARBA00023012"/>
    </source>
</evidence>
<dbReference type="FunFam" id="3.30.565.10:FF:000023">
    <property type="entry name" value="PAS domain-containing sensor histidine kinase"/>
    <property type="match status" value="1"/>
</dbReference>
<evidence type="ECO:0000256" key="8">
    <source>
        <dbReference type="ARBA" id="ARBA00022777"/>
    </source>
</evidence>
<dbReference type="InterPro" id="IPR036097">
    <property type="entry name" value="HisK_dim/P_sf"/>
</dbReference>
<feature type="transmembrane region" description="Helical" evidence="12">
    <location>
        <begin position="96"/>
        <end position="114"/>
    </location>
</feature>
<gene>
    <name evidence="14" type="ORF">A3D62_00470</name>
</gene>
<evidence type="ECO:0000256" key="7">
    <source>
        <dbReference type="ARBA" id="ARBA00022741"/>
    </source>
</evidence>
<dbReference type="InterPro" id="IPR031621">
    <property type="entry name" value="HisKA_7TM"/>
</dbReference>
<dbReference type="AlphaFoldDB" id="A0A1F6CYY9"/>
<dbReference type="InterPro" id="IPR005467">
    <property type="entry name" value="His_kinase_dom"/>
</dbReference>
<dbReference type="PROSITE" id="PS50109">
    <property type="entry name" value="HIS_KIN"/>
    <property type="match status" value="1"/>
</dbReference>
<dbReference type="PRINTS" id="PR00344">
    <property type="entry name" value="BCTRLSENSOR"/>
</dbReference>
<feature type="transmembrane region" description="Helical" evidence="12">
    <location>
        <begin position="173"/>
        <end position="191"/>
    </location>
</feature>
<proteinExistence type="predicted"/>
<keyword evidence="12" id="KW-1133">Transmembrane helix</keyword>
<keyword evidence="8" id="KW-0418">Kinase</keyword>
<feature type="transmembrane region" description="Helical" evidence="12">
    <location>
        <begin position="197"/>
        <end position="216"/>
    </location>
</feature>
<dbReference type="SUPFAM" id="SSF47384">
    <property type="entry name" value="Homodimeric domain of signal transducing histidine kinase"/>
    <property type="match status" value="1"/>
</dbReference>
<feature type="transmembrane region" description="Helical" evidence="12">
    <location>
        <begin position="250"/>
        <end position="272"/>
    </location>
</feature>
<dbReference type="InterPro" id="IPR003594">
    <property type="entry name" value="HATPase_dom"/>
</dbReference>
<dbReference type="InterPro" id="IPR036890">
    <property type="entry name" value="HATPase_C_sf"/>
</dbReference>
<evidence type="ECO:0000256" key="11">
    <source>
        <dbReference type="ARBA" id="ARBA00023136"/>
    </source>
</evidence>
<dbReference type="Gene3D" id="1.10.287.130">
    <property type="match status" value="1"/>
</dbReference>
<dbReference type="Proteomes" id="UP000177659">
    <property type="component" value="Unassembled WGS sequence"/>
</dbReference>
<keyword evidence="4" id="KW-1003">Cell membrane</keyword>
<dbReference type="PANTHER" id="PTHR43711:SF1">
    <property type="entry name" value="HISTIDINE KINASE 1"/>
    <property type="match status" value="1"/>
</dbReference>
<keyword evidence="7" id="KW-0547">Nucleotide-binding</keyword>
<accession>A0A1F6CYY9</accession>
<dbReference type="GO" id="GO:0005886">
    <property type="term" value="C:plasma membrane"/>
    <property type="evidence" value="ECO:0007669"/>
    <property type="project" value="UniProtKB-SubCell"/>
</dbReference>
<evidence type="ECO:0000259" key="13">
    <source>
        <dbReference type="PROSITE" id="PS50109"/>
    </source>
</evidence>
<keyword evidence="9" id="KW-0067">ATP-binding</keyword>
<keyword evidence="12" id="KW-0812">Transmembrane</keyword>
<name>A0A1F6CYY9_9BACT</name>
<dbReference type="InterPro" id="IPR003661">
    <property type="entry name" value="HisK_dim/P_dom"/>
</dbReference>
<feature type="domain" description="Histidine kinase" evidence="13">
    <location>
        <begin position="308"/>
        <end position="530"/>
    </location>
</feature>
<evidence type="ECO:0000256" key="1">
    <source>
        <dbReference type="ARBA" id="ARBA00000085"/>
    </source>
</evidence>
<evidence type="ECO:0000256" key="5">
    <source>
        <dbReference type="ARBA" id="ARBA00022553"/>
    </source>
</evidence>
<feature type="transmembrane region" description="Helical" evidence="12">
    <location>
        <begin position="64"/>
        <end position="84"/>
    </location>
</feature>
<dbReference type="PANTHER" id="PTHR43711">
    <property type="entry name" value="TWO-COMPONENT HISTIDINE KINASE"/>
    <property type="match status" value="1"/>
</dbReference>
<keyword evidence="5" id="KW-0597">Phosphoprotein</keyword>
<keyword evidence="6" id="KW-0808">Transferase</keyword>
<dbReference type="GO" id="GO:0000155">
    <property type="term" value="F:phosphorelay sensor kinase activity"/>
    <property type="evidence" value="ECO:0007669"/>
    <property type="project" value="InterPro"/>
</dbReference>
<evidence type="ECO:0000256" key="2">
    <source>
        <dbReference type="ARBA" id="ARBA00004236"/>
    </source>
</evidence>
<dbReference type="SUPFAM" id="SSF55874">
    <property type="entry name" value="ATPase domain of HSP90 chaperone/DNA topoisomerase II/histidine kinase"/>
    <property type="match status" value="1"/>
</dbReference>
<sequence length="552" mass="62082">MSIFSITSIVIFFSSLGFALTVYSGNTKSKLNRSWLRASIAISAWGLCLYGVTSASNEETALFWQYLLDVAAIFIPVLYLYFILTFLELRYMYLRAISMCITVLLAIFSFSTLYKEGVTNEQLGFFWVNPGPFYFLFPALFLTLVLIASFFLARAYFQNRNNPTFRGQIRNQFLAGTIAFSGGITNFFPQFFETYPFGNYFVVLYVFFMSYAVLRYRFLDTKIVAAQLFSGAMVIIFLFNLLQATTLQEWILRFLPFVFMVFFSIALVRSVYKEVEAREKVEQLAGALEKANVRLQELDKLKSEFVSIASHQLRSPLTSIKGYASMVLEGSYGIIPEKAKEAISRIFESSKLMAISIEDFLNVSRIEQGKMQYDMTEFDLGKLVQTVVDELGGTAKERGLGLHVTDDGKSPYMIRADLGKIKQVINNLIDNAVKYTKQGSVDVMTHKSADGKTVQVSIKDTGVGMSKETIEKLFDKFVRAKNANEVNVTGTGLGLYVAKKMVEAHQGKIWVESSGEGRGSTFFVELPLISQQKVEQGTEDITVASLSKTVTL</sequence>
<feature type="transmembrane region" description="Helical" evidence="12">
    <location>
        <begin position="223"/>
        <end position="244"/>
    </location>
</feature>
<dbReference type="InterPro" id="IPR050736">
    <property type="entry name" value="Sensor_HK_Regulatory"/>
</dbReference>
<evidence type="ECO:0000256" key="9">
    <source>
        <dbReference type="ARBA" id="ARBA00022840"/>
    </source>
</evidence>
<dbReference type="GO" id="GO:0005524">
    <property type="term" value="F:ATP binding"/>
    <property type="evidence" value="ECO:0007669"/>
    <property type="project" value="UniProtKB-KW"/>
</dbReference>
<feature type="transmembrane region" description="Helical" evidence="12">
    <location>
        <begin position="35"/>
        <end position="52"/>
    </location>
</feature>
<dbReference type="CDD" id="cd00082">
    <property type="entry name" value="HisKA"/>
    <property type="match status" value="1"/>
</dbReference>